<keyword evidence="2" id="KW-1185">Reference proteome</keyword>
<proteinExistence type="predicted"/>
<comment type="caution">
    <text evidence="1">The sequence shown here is derived from an EMBL/GenBank/DDBJ whole genome shotgun (WGS) entry which is preliminary data.</text>
</comment>
<evidence type="ECO:0000313" key="2">
    <source>
        <dbReference type="Proteomes" id="UP000186955"/>
    </source>
</evidence>
<accession>A0A1Q5U4P3</accession>
<reference evidence="1 2" key="1">
    <citation type="submission" date="2016-10" db="EMBL/GenBank/DDBJ databases">
        <title>Genome sequence of the ascomycete fungus Penicillium subrubescens.</title>
        <authorList>
            <person name="De Vries R.P."/>
            <person name="Peng M."/>
            <person name="Dilokpimol A."/>
            <person name="Hilden K."/>
            <person name="Makela M.R."/>
            <person name="Grigoriev I."/>
            <person name="Riley R."/>
            <person name="Granchi Z."/>
        </authorList>
    </citation>
    <scope>NUCLEOTIDE SEQUENCE [LARGE SCALE GENOMIC DNA]</scope>
    <source>
        <strain evidence="1 2">CBS 132785</strain>
    </source>
</reference>
<dbReference type="EMBL" id="MNBE01000582">
    <property type="protein sequence ID" value="OKP07453.1"/>
    <property type="molecule type" value="Genomic_DNA"/>
</dbReference>
<organism evidence="1 2">
    <name type="scientific">Penicillium subrubescens</name>
    <dbReference type="NCBI Taxonomy" id="1316194"/>
    <lineage>
        <taxon>Eukaryota</taxon>
        <taxon>Fungi</taxon>
        <taxon>Dikarya</taxon>
        <taxon>Ascomycota</taxon>
        <taxon>Pezizomycotina</taxon>
        <taxon>Eurotiomycetes</taxon>
        <taxon>Eurotiomycetidae</taxon>
        <taxon>Eurotiales</taxon>
        <taxon>Aspergillaceae</taxon>
        <taxon>Penicillium</taxon>
    </lineage>
</organism>
<protein>
    <submittedName>
        <fullName evidence="1">Uncharacterized protein</fullName>
    </submittedName>
</protein>
<evidence type="ECO:0000313" key="1">
    <source>
        <dbReference type="EMBL" id="OKP07453.1"/>
    </source>
</evidence>
<gene>
    <name evidence="1" type="ORF">PENSUB_6042</name>
</gene>
<dbReference type="Proteomes" id="UP000186955">
    <property type="component" value="Unassembled WGS sequence"/>
</dbReference>
<sequence length="89" mass="9459">MAAAQGRDGLQRVSESETSLQSGVALMHSLQSKICVYDPDPARKRALTKSSLIGNVDGVQAHNKGLIQMVAAKHDRGPETEALMGLANM</sequence>
<dbReference type="AlphaFoldDB" id="A0A1Q5U4P3"/>
<name>A0A1Q5U4P3_9EURO</name>